<protein>
    <submittedName>
        <fullName evidence="1">Uncharacterized protein</fullName>
    </submittedName>
</protein>
<accession>M7T4V1</accession>
<organism evidence="1 2">
    <name type="scientific">Eutypa lata (strain UCR-EL1)</name>
    <name type="common">Grapevine dieback disease fungus</name>
    <name type="synonym">Eutypa armeniacae</name>
    <dbReference type="NCBI Taxonomy" id="1287681"/>
    <lineage>
        <taxon>Eukaryota</taxon>
        <taxon>Fungi</taxon>
        <taxon>Dikarya</taxon>
        <taxon>Ascomycota</taxon>
        <taxon>Pezizomycotina</taxon>
        <taxon>Sordariomycetes</taxon>
        <taxon>Xylariomycetidae</taxon>
        <taxon>Xylariales</taxon>
        <taxon>Diatrypaceae</taxon>
        <taxon>Eutypa</taxon>
    </lineage>
</organism>
<keyword evidence="2" id="KW-1185">Reference proteome</keyword>
<evidence type="ECO:0000313" key="2">
    <source>
        <dbReference type="Proteomes" id="UP000012174"/>
    </source>
</evidence>
<gene>
    <name evidence="1" type="ORF">UCREL1_1341</name>
</gene>
<dbReference type="AlphaFoldDB" id="M7T4V1"/>
<name>M7T4V1_EUTLA</name>
<evidence type="ECO:0000313" key="1">
    <source>
        <dbReference type="EMBL" id="EMR71617.1"/>
    </source>
</evidence>
<dbReference type="HOGENOM" id="CLU_1777430_0_0_1"/>
<dbReference type="Proteomes" id="UP000012174">
    <property type="component" value="Unassembled WGS sequence"/>
</dbReference>
<proteinExistence type="predicted"/>
<dbReference type="KEGG" id="ela:UCREL1_1341"/>
<reference evidence="2" key="1">
    <citation type="journal article" date="2013" name="Genome Announc.">
        <title>Draft genome sequence of the grapevine dieback fungus Eutypa lata UCR-EL1.</title>
        <authorList>
            <person name="Blanco-Ulate B."/>
            <person name="Rolshausen P.E."/>
            <person name="Cantu D."/>
        </authorList>
    </citation>
    <scope>NUCLEOTIDE SEQUENCE [LARGE SCALE GENOMIC DNA]</scope>
    <source>
        <strain evidence="2">UCR-EL1</strain>
    </source>
</reference>
<dbReference type="EMBL" id="KB705618">
    <property type="protein sequence ID" value="EMR71617.1"/>
    <property type="molecule type" value="Genomic_DNA"/>
</dbReference>
<sequence length="146" mass="17059">MPRRFRVNLEKFADTDELEDEKSFVRTQFPNMRFSYWKYGEVLKIDHHRVMATSFAAVPGTYVLFNAPKLEIDPPINRRDVLKETYRKVGGKLSTLNLLVGYKVMNPETRQPFINASEVLKAQGEQVFNRWITLYPDTPAWAQMGE</sequence>